<evidence type="ECO:0000256" key="1">
    <source>
        <dbReference type="SAM" id="MobiDB-lite"/>
    </source>
</evidence>
<feature type="region of interest" description="Disordered" evidence="1">
    <location>
        <begin position="38"/>
        <end position="231"/>
    </location>
</feature>
<dbReference type="AlphaFoldDB" id="A0A8J9V6D8"/>
<proteinExistence type="predicted"/>
<feature type="compositionally biased region" description="Acidic residues" evidence="1">
    <location>
        <begin position="101"/>
        <end position="115"/>
    </location>
</feature>
<evidence type="ECO:0000313" key="3">
    <source>
        <dbReference type="EMBL" id="CAH1226639.1"/>
    </source>
</evidence>
<dbReference type="GO" id="GO:0030198">
    <property type="term" value="P:extracellular matrix organization"/>
    <property type="evidence" value="ECO:0007669"/>
    <property type="project" value="TreeGrafter"/>
</dbReference>
<keyword evidence="4" id="KW-1185">Reference proteome</keyword>
<evidence type="ECO:0000256" key="2">
    <source>
        <dbReference type="SAM" id="SignalP"/>
    </source>
</evidence>
<accession>A0A8J9V6D8</accession>
<dbReference type="PANTHER" id="PTHR24023:SF1091">
    <property type="entry name" value="COLLAGEN ALPHA-3(IV) CHAIN-LIKE ISOFORM X1"/>
    <property type="match status" value="1"/>
</dbReference>
<keyword evidence="2" id="KW-0732">Signal</keyword>
<feature type="compositionally biased region" description="Low complexity" evidence="1">
    <location>
        <begin position="116"/>
        <end position="126"/>
    </location>
</feature>
<sequence>MKLVLPLVLLCLTGAACAGTVQDLESELLQEIREMVEDNTMESLPPYTEEGDTPDEDDTGTVYPDSEEEEYPYTEGEEDPSEEEPEYPYSKGDGLGLGGEDPIEPESDFMEEEVPLAELLAETETPGMDEREGPQGPSGPQGLSSLQGSRGLQMKRLWHKGPPGPPGHRGPPGPPGRPGQGPPGPPGPPGQGPPGPPGPPGPQGPSGPAGPQGPSGAPGGTGGYTSLGCWKDKPDFAMQKLEKKDPRLDGNFWVRKNAIEKCHQVARSRGFTLFAVQKNGQCFGAPGGDNYKKYGPSTACRPNGEGGPWANEVYQID</sequence>
<feature type="signal peptide" evidence="2">
    <location>
        <begin position="1"/>
        <end position="18"/>
    </location>
</feature>
<dbReference type="GO" id="GO:0030020">
    <property type="term" value="F:extracellular matrix structural constituent conferring tensile strength"/>
    <property type="evidence" value="ECO:0007669"/>
    <property type="project" value="TreeGrafter"/>
</dbReference>
<evidence type="ECO:0000313" key="4">
    <source>
        <dbReference type="Proteomes" id="UP000838412"/>
    </source>
</evidence>
<feature type="compositionally biased region" description="Low complexity" evidence="1">
    <location>
        <begin position="134"/>
        <end position="152"/>
    </location>
</feature>
<gene>
    <name evidence="3" type="primary">COL6A5</name>
    <name evidence="3" type="ORF">BLAG_LOCUS314</name>
</gene>
<feature type="chain" id="PRO_5035463812" evidence="2">
    <location>
        <begin position="19"/>
        <end position="317"/>
    </location>
</feature>
<dbReference type="Proteomes" id="UP000838412">
    <property type="component" value="Chromosome 1"/>
</dbReference>
<feature type="compositionally biased region" description="Pro residues" evidence="1">
    <location>
        <begin position="162"/>
        <end position="205"/>
    </location>
</feature>
<organism evidence="3 4">
    <name type="scientific">Branchiostoma lanceolatum</name>
    <name type="common">Common lancelet</name>
    <name type="synonym">Amphioxus lanceolatum</name>
    <dbReference type="NCBI Taxonomy" id="7740"/>
    <lineage>
        <taxon>Eukaryota</taxon>
        <taxon>Metazoa</taxon>
        <taxon>Chordata</taxon>
        <taxon>Cephalochordata</taxon>
        <taxon>Leptocardii</taxon>
        <taxon>Amphioxiformes</taxon>
        <taxon>Branchiostomatidae</taxon>
        <taxon>Branchiostoma</taxon>
    </lineage>
</organism>
<feature type="compositionally biased region" description="Gly residues" evidence="1">
    <location>
        <begin position="216"/>
        <end position="225"/>
    </location>
</feature>
<reference evidence="3" key="1">
    <citation type="submission" date="2022-01" db="EMBL/GenBank/DDBJ databases">
        <authorList>
            <person name="Braso-Vives M."/>
        </authorList>
    </citation>
    <scope>NUCLEOTIDE SEQUENCE</scope>
</reference>
<dbReference type="GO" id="GO:0005615">
    <property type="term" value="C:extracellular space"/>
    <property type="evidence" value="ECO:0007669"/>
    <property type="project" value="TreeGrafter"/>
</dbReference>
<dbReference type="OrthoDB" id="10055012at2759"/>
<dbReference type="EMBL" id="OV696686">
    <property type="protein sequence ID" value="CAH1226639.1"/>
    <property type="molecule type" value="Genomic_DNA"/>
</dbReference>
<feature type="compositionally biased region" description="Acidic residues" evidence="1">
    <location>
        <begin position="49"/>
        <end position="86"/>
    </location>
</feature>
<dbReference type="InterPro" id="IPR050149">
    <property type="entry name" value="Collagen_superfamily"/>
</dbReference>
<dbReference type="GO" id="GO:0031012">
    <property type="term" value="C:extracellular matrix"/>
    <property type="evidence" value="ECO:0007669"/>
    <property type="project" value="TreeGrafter"/>
</dbReference>
<name>A0A8J9V6D8_BRALA</name>
<dbReference type="PANTHER" id="PTHR24023">
    <property type="entry name" value="COLLAGEN ALPHA"/>
    <property type="match status" value="1"/>
</dbReference>
<protein>
    <submittedName>
        <fullName evidence="3">COL6A5 protein</fullName>
    </submittedName>
</protein>